<dbReference type="PROSITE" id="PS51186">
    <property type="entry name" value="GNAT"/>
    <property type="match status" value="1"/>
</dbReference>
<dbReference type="GO" id="GO:0016747">
    <property type="term" value="F:acyltransferase activity, transferring groups other than amino-acyl groups"/>
    <property type="evidence" value="ECO:0007669"/>
    <property type="project" value="InterPro"/>
</dbReference>
<proteinExistence type="predicted"/>
<dbReference type="PANTHER" id="PTHR43328:SF1">
    <property type="entry name" value="N-ACETYLTRANSFERASE DOMAIN-CONTAINING PROTEIN"/>
    <property type="match status" value="1"/>
</dbReference>
<sequence length="276" mass="31555">MDINIREFTEQDRKQLENYILSDRQQVYSSMPLEVLDDALNDRNRTANVVVTGDGKVIGFFVLHKHYQHEGYDTPHEVVYVRSLSINEKYQGNGYGTAVAQHLPVYVQENFSSFDHLYLVVDGENAGAWNLYERAGFLHLATKEEGPIGKERLYYLDLNRSYVPNLRLEVDAEAVLPAVKIILKRDEKEVGHIDAGLHDGVLDIKHIYVDEAHREEGVAESAMRQFATVVRRKLEGVDKATVTVSDPAFEKLFKNAGFVLIDNPENTNRYVKLVRY</sequence>
<reference evidence="2 3" key="1">
    <citation type="submission" date="2014-07" db="EMBL/GenBank/DDBJ databases">
        <authorList>
            <person name="Urmite Genomes Urmite Genomes"/>
        </authorList>
    </citation>
    <scope>NUCLEOTIDE SEQUENCE [LARGE SCALE GENOMIC DNA]</scope>
    <source>
        <strain evidence="2 3">13MG44_air</strain>
    </source>
</reference>
<keyword evidence="3" id="KW-1185">Reference proteome</keyword>
<dbReference type="RefSeq" id="WP_035810828.1">
    <property type="nucleotide sequence ID" value="NZ_CCSE01000001.1"/>
</dbReference>
<dbReference type="Proteomes" id="UP000044136">
    <property type="component" value="Unassembled WGS sequence"/>
</dbReference>
<dbReference type="AlphaFoldDB" id="A0A078MAB7"/>
<dbReference type="Gene3D" id="3.40.630.30">
    <property type="match status" value="2"/>
</dbReference>
<dbReference type="HOGENOM" id="CLU_084770_0_0_9"/>
<dbReference type="EMBL" id="CCSE01000001">
    <property type="protein sequence ID" value="CEA03255.1"/>
    <property type="molecule type" value="Genomic_DNA"/>
</dbReference>
<dbReference type="InterPro" id="IPR016181">
    <property type="entry name" value="Acyl_CoA_acyltransferase"/>
</dbReference>
<dbReference type="OrthoDB" id="66776at2"/>
<keyword evidence="2" id="KW-0808">Transferase</keyword>
<dbReference type="eggNOG" id="COG1670">
    <property type="taxonomic scope" value="Bacteria"/>
</dbReference>
<dbReference type="SUPFAM" id="SSF55729">
    <property type="entry name" value="Acyl-CoA N-acyltransferases (Nat)"/>
    <property type="match status" value="2"/>
</dbReference>
<dbReference type="CDD" id="cd04301">
    <property type="entry name" value="NAT_SF"/>
    <property type="match status" value="1"/>
</dbReference>
<dbReference type="PANTHER" id="PTHR43328">
    <property type="entry name" value="ACETYLTRANSFERASE-RELATED"/>
    <property type="match status" value="1"/>
</dbReference>
<name>A0A078MAB7_9STAP</name>
<dbReference type="InterPro" id="IPR000182">
    <property type="entry name" value="GNAT_dom"/>
</dbReference>
<evidence type="ECO:0000259" key="1">
    <source>
        <dbReference type="PROSITE" id="PS51186"/>
    </source>
</evidence>
<evidence type="ECO:0000313" key="3">
    <source>
        <dbReference type="Proteomes" id="UP000044136"/>
    </source>
</evidence>
<feature type="domain" description="N-acetyltransferase" evidence="1">
    <location>
        <begin position="3"/>
        <end position="169"/>
    </location>
</feature>
<dbReference type="STRING" id="1461582.BN1048_02020"/>
<protein>
    <submittedName>
        <fullName evidence="2">Mycothiol acetyltransferase</fullName>
    </submittedName>
</protein>
<accession>A0A078MAB7</accession>
<gene>
    <name evidence="2" type="primary">mshD</name>
    <name evidence="2" type="ORF">BN1048_02020</name>
</gene>
<evidence type="ECO:0000313" key="2">
    <source>
        <dbReference type="EMBL" id="CEA03255.1"/>
    </source>
</evidence>
<organism evidence="2 3">
    <name type="scientific">Jeotgalicoccus saudimassiliensis</name>
    <dbReference type="NCBI Taxonomy" id="1461582"/>
    <lineage>
        <taxon>Bacteria</taxon>
        <taxon>Bacillati</taxon>
        <taxon>Bacillota</taxon>
        <taxon>Bacilli</taxon>
        <taxon>Bacillales</taxon>
        <taxon>Staphylococcaceae</taxon>
        <taxon>Jeotgalicoccus</taxon>
    </lineage>
</organism>
<dbReference type="Pfam" id="PF00583">
    <property type="entry name" value="Acetyltransf_1"/>
    <property type="match status" value="2"/>
</dbReference>